<sequence>MHVIRPGKSAVGRDAAVRKYDALSALMAFALAGDPNRQRLVFSAWFAGLAEAGMREGCLHLVALTRFQASKAWMM</sequence>
<reference evidence="1 2" key="2">
    <citation type="submission" date="2014-10" db="EMBL/GenBank/DDBJ databases">
        <title>Paracoccus sanguinis sp. nov., isolated from clinical specimens of New York State patients.</title>
        <authorList>
            <person name="Mingle L.A."/>
            <person name="Cole J.A."/>
            <person name="Lapierre P."/>
            <person name="Musser K.A."/>
        </authorList>
    </citation>
    <scope>NUCLEOTIDE SEQUENCE [LARGE SCALE GENOMIC DNA]</scope>
    <source>
        <strain evidence="1 2">HAMBI 3106</strain>
    </source>
</reference>
<accession>A0A099ESU6</accession>
<proteinExistence type="predicted"/>
<dbReference type="RefSeq" id="WP_156965539.1">
    <property type="nucleotide sequence ID" value="NZ_JRKS01000115.1"/>
</dbReference>
<name>A0A099ESU6_9RHOB</name>
<reference evidence="1 2" key="1">
    <citation type="submission" date="2014-09" db="EMBL/GenBank/DDBJ databases">
        <authorList>
            <person name="McGinnis J.M."/>
            <person name="Wolfgang W.J."/>
        </authorList>
    </citation>
    <scope>NUCLEOTIDE SEQUENCE [LARGE SCALE GENOMIC DNA]</scope>
    <source>
        <strain evidence="1 2">HAMBI 3106</strain>
    </source>
</reference>
<dbReference type="AlphaFoldDB" id="A0A099ESU6"/>
<evidence type="ECO:0000313" key="1">
    <source>
        <dbReference type="EMBL" id="KGJ01495.1"/>
    </source>
</evidence>
<dbReference type="Proteomes" id="UP000029917">
    <property type="component" value="Unassembled WGS sequence"/>
</dbReference>
<keyword evidence="2" id="KW-1185">Reference proteome</keyword>
<evidence type="ECO:0000313" key="2">
    <source>
        <dbReference type="Proteomes" id="UP000029917"/>
    </source>
</evidence>
<gene>
    <name evidence="1" type="ORF">IC63_17050</name>
</gene>
<comment type="caution">
    <text evidence="1">The sequence shown here is derived from an EMBL/GenBank/DDBJ whole genome shotgun (WGS) entry which is preliminary data.</text>
</comment>
<dbReference type="OrthoDB" id="7657434at2"/>
<organism evidence="1 2">
    <name type="scientific">Paracoccus sphaerophysae</name>
    <dbReference type="NCBI Taxonomy" id="690417"/>
    <lineage>
        <taxon>Bacteria</taxon>
        <taxon>Pseudomonadati</taxon>
        <taxon>Pseudomonadota</taxon>
        <taxon>Alphaproteobacteria</taxon>
        <taxon>Rhodobacterales</taxon>
        <taxon>Paracoccaceae</taxon>
        <taxon>Paracoccus</taxon>
    </lineage>
</organism>
<protein>
    <submittedName>
        <fullName evidence="1">Uncharacterized protein</fullName>
    </submittedName>
</protein>
<dbReference type="EMBL" id="JRKS01000115">
    <property type="protein sequence ID" value="KGJ01495.1"/>
    <property type="molecule type" value="Genomic_DNA"/>
</dbReference>